<dbReference type="PROSITE" id="PS50198">
    <property type="entry name" value="PPIC_PPIASE_2"/>
    <property type="match status" value="1"/>
</dbReference>
<evidence type="ECO:0000256" key="7">
    <source>
        <dbReference type="ARBA" id="ARBA00023136"/>
    </source>
</evidence>
<organism evidence="16 17">
    <name type="scientific">Sphingomonas naphthae</name>
    <dbReference type="NCBI Taxonomy" id="1813468"/>
    <lineage>
        <taxon>Bacteria</taxon>
        <taxon>Pseudomonadati</taxon>
        <taxon>Pseudomonadota</taxon>
        <taxon>Alphaproteobacteria</taxon>
        <taxon>Sphingomonadales</taxon>
        <taxon>Sphingomonadaceae</taxon>
        <taxon>Sphingomonas</taxon>
    </lineage>
</organism>
<evidence type="ECO:0000256" key="6">
    <source>
        <dbReference type="ARBA" id="ARBA00022989"/>
    </source>
</evidence>
<evidence type="ECO:0000256" key="13">
    <source>
        <dbReference type="ARBA" id="ARBA00042775"/>
    </source>
</evidence>
<reference evidence="16 17" key="1">
    <citation type="submission" date="2023-02" db="EMBL/GenBank/DDBJ databases">
        <title>Genome sequence of Sphingomonas naphthae.</title>
        <authorList>
            <person name="Kim S."/>
            <person name="Heo J."/>
            <person name="Kwon S.-W."/>
        </authorList>
    </citation>
    <scope>NUCLEOTIDE SEQUENCE [LARGE SCALE GENOMIC DNA]</scope>
    <source>
        <strain evidence="16 17">KACC 18716</strain>
    </source>
</reference>
<dbReference type="PANTHER" id="PTHR47529:SF1">
    <property type="entry name" value="PERIPLASMIC CHAPERONE PPID"/>
    <property type="match status" value="1"/>
</dbReference>
<keyword evidence="7" id="KW-0472">Membrane</keyword>
<gene>
    <name evidence="16" type="ORF">PQ455_06875</name>
</gene>
<evidence type="ECO:0000313" key="16">
    <source>
        <dbReference type="EMBL" id="WCT74935.1"/>
    </source>
</evidence>
<dbReference type="Pfam" id="PF13624">
    <property type="entry name" value="SurA_N_3"/>
    <property type="match status" value="1"/>
</dbReference>
<evidence type="ECO:0000256" key="8">
    <source>
        <dbReference type="ARBA" id="ARBA00023186"/>
    </source>
</evidence>
<evidence type="ECO:0000313" key="17">
    <source>
        <dbReference type="Proteomes" id="UP001220395"/>
    </source>
</evidence>
<keyword evidence="3" id="KW-1003">Cell membrane</keyword>
<dbReference type="Gene3D" id="1.10.4030.10">
    <property type="entry name" value="Porin chaperone SurA, peptide-binding domain"/>
    <property type="match status" value="1"/>
</dbReference>
<keyword evidence="6" id="KW-1133">Transmembrane helix</keyword>
<keyword evidence="17" id="KW-1185">Reference proteome</keyword>
<dbReference type="SUPFAM" id="SSF109998">
    <property type="entry name" value="Triger factor/SurA peptide-binding domain-like"/>
    <property type="match status" value="1"/>
</dbReference>
<evidence type="ECO:0000256" key="4">
    <source>
        <dbReference type="ARBA" id="ARBA00022519"/>
    </source>
</evidence>
<keyword evidence="5" id="KW-0812">Transmembrane</keyword>
<name>A0ABY7TRC8_9SPHN</name>
<proteinExistence type="inferred from homology"/>
<evidence type="ECO:0000256" key="10">
    <source>
        <dbReference type="ARBA" id="ARBA00031484"/>
    </source>
</evidence>
<comment type="subcellular location">
    <subcellularLocation>
        <location evidence="1">Cell inner membrane</location>
        <topology evidence="1">Single-pass type II membrane protein</topology>
        <orientation evidence="1">Periplasmic side</orientation>
    </subcellularLocation>
</comment>
<evidence type="ECO:0000259" key="15">
    <source>
        <dbReference type="PROSITE" id="PS50198"/>
    </source>
</evidence>
<evidence type="ECO:0000256" key="5">
    <source>
        <dbReference type="ARBA" id="ARBA00022692"/>
    </source>
</evidence>
<dbReference type="InterPro" id="IPR046357">
    <property type="entry name" value="PPIase_dom_sf"/>
</dbReference>
<dbReference type="RefSeq" id="WP_273690379.1">
    <property type="nucleotide sequence ID" value="NZ_CP117411.1"/>
</dbReference>
<evidence type="ECO:0000256" key="14">
    <source>
        <dbReference type="PROSITE-ProRule" id="PRU00278"/>
    </source>
</evidence>
<comment type="similarity">
    <text evidence="11">Belongs to the PpiD chaperone family.</text>
</comment>
<dbReference type="Proteomes" id="UP001220395">
    <property type="component" value="Chromosome"/>
</dbReference>
<dbReference type="Pfam" id="PF13145">
    <property type="entry name" value="Rotamase_2"/>
    <property type="match status" value="1"/>
</dbReference>
<evidence type="ECO:0000256" key="3">
    <source>
        <dbReference type="ARBA" id="ARBA00022475"/>
    </source>
</evidence>
<evidence type="ECO:0000256" key="12">
    <source>
        <dbReference type="ARBA" id="ARBA00040743"/>
    </source>
</evidence>
<feature type="domain" description="PpiC" evidence="15">
    <location>
        <begin position="268"/>
        <end position="358"/>
    </location>
</feature>
<dbReference type="InterPro" id="IPR027304">
    <property type="entry name" value="Trigger_fact/SurA_dom_sf"/>
</dbReference>
<protein>
    <recommendedName>
        <fullName evidence="2">Parvulin-like PPIase</fullName>
    </recommendedName>
    <alternativeName>
        <fullName evidence="9">Peptidyl-prolyl cis-trans isomerase plp</fullName>
    </alternativeName>
    <alternativeName>
        <fullName evidence="12">Periplasmic chaperone PpiD</fullName>
    </alternativeName>
    <alternativeName>
        <fullName evidence="13">Periplasmic folding chaperone</fullName>
    </alternativeName>
    <alternativeName>
        <fullName evidence="10">Rotamase plp</fullName>
    </alternativeName>
</protein>
<evidence type="ECO:0000256" key="9">
    <source>
        <dbReference type="ARBA" id="ARBA00030642"/>
    </source>
</evidence>
<dbReference type="PANTHER" id="PTHR47529">
    <property type="entry name" value="PEPTIDYL-PROLYL CIS-TRANS ISOMERASE D"/>
    <property type="match status" value="1"/>
</dbReference>
<dbReference type="InterPro" id="IPR052029">
    <property type="entry name" value="PpiD_chaperone"/>
</dbReference>
<dbReference type="EMBL" id="CP117411">
    <property type="protein sequence ID" value="WCT74935.1"/>
    <property type="molecule type" value="Genomic_DNA"/>
</dbReference>
<evidence type="ECO:0000256" key="2">
    <source>
        <dbReference type="ARBA" id="ARBA00018370"/>
    </source>
</evidence>
<evidence type="ECO:0000256" key="11">
    <source>
        <dbReference type="ARBA" id="ARBA00038408"/>
    </source>
</evidence>
<dbReference type="Gene3D" id="3.10.50.40">
    <property type="match status" value="1"/>
</dbReference>
<accession>A0ABY7TRC8</accession>
<keyword evidence="4" id="KW-0997">Cell inner membrane</keyword>
<sequence length="649" mass="67888">MLAFFRRALSSWIVVALLGLIMLAFAVTGIDTGSMFSGGGGANSVATVGGTDLSADDMRQRAQGEVQQAAQQNPQATMAAYVAQGGYSQLIDQSINGLAIERWAEKQGFVASKRLIDGEIASIPAFYGPTGQFDRNAMLAILARQRLTEAQLRADLKSDIIRRQVLVPIASGLTVAPGLARPYASLLLERREGLIGAVPTATMPEGPQPTAAEIAAAYKRDITHYTLPERRSLRYALFGPESVTAQAKPSEAEIAAAYKAAAATYAPSEKRTVQQVILQDQAAARALVAKVRGGTAFAAAAQGAGFAAGDIAVAADTKPALAKLASPAVATAAYAAPTGSVTDPIKSDFGWHVVHIVSATQVAGKSLDQARAELTTTLEAKKAESLLADKVNRLEDALSGGATFDEAVAKEKLTAATTPPLVQAGVAPEQPDYQLPPELASLLKPAFDATPGDAPTVEALGATKKYAVLALGNVVPSAPQPLAKVRESVVRDIMVRRAAAKAKAVAQQIVDRANKGMPLAQSIAAANLGLKPPQPVNARRMDLERAGQAAPPLQFLFTLGKGKTQLLPLPNDQGFYVIQANLIEPGDVTPVPRLLTQFRGDLARAISNELIEQLAASARTAVGVKRNEQAILKLRGELTGAVAPAQPAQ</sequence>
<keyword evidence="14" id="KW-0413">Isomerase</keyword>
<dbReference type="InterPro" id="IPR000297">
    <property type="entry name" value="PPIase_PpiC"/>
</dbReference>
<keyword evidence="8" id="KW-0143">Chaperone</keyword>
<evidence type="ECO:0000256" key="1">
    <source>
        <dbReference type="ARBA" id="ARBA00004382"/>
    </source>
</evidence>
<keyword evidence="14" id="KW-0697">Rotamase</keyword>
<dbReference type="SUPFAM" id="SSF54534">
    <property type="entry name" value="FKBP-like"/>
    <property type="match status" value="1"/>
</dbReference>